<dbReference type="AlphaFoldDB" id="A0A382Q668"/>
<sequence>MVLRIEDTDRNRYIKDSEKQLIKDLKWLGISWDEGPDIGGIYSP</sequence>
<organism evidence="6">
    <name type="scientific">marine metagenome</name>
    <dbReference type="NCBI Taxonomy" id="408172"/>
    <lineage>
        <taxon>unclassified sequences</taxon>
        <taxon>metagenomes</taxon>
        <taxon>ecological metagenomes</taxon>
    </lineage>
</organism>
<keyword evidence="3" id="KW-0067">ATP-binding</keyword>
<dbReference type="PANTHER" id="PTHR43311">
    <property type="entry name" value="GLUTAMATE--TRNA LIGASE"/>
    <property type="match status" value="1"/>
</dbReference>
<gene>
    <name evidence="6" type="ORF">METZ01_LOCUS333948</name>
</gene>
<proteinExistence type="predicted"/>
<dbReference type="InterPro" id="IPR014729">
    <property type="entry name" value="Rossmann-like_a/b/a_fold"/>
</dbReference>
<evidence type="ECO:0000256" key="2">
    <source>
        <dbReference type="ARBA" id="ARBA00022741"/>
    </source>
</evidence>
<dbReference type="GO" id="GO:0005524">
    <property type="term" value="F:ATP binding"/>
    <property type="evidence" value="ECO:0007669"/>
    <property type="project" value="UniProtKB-KW"/>
</dbReference>
<keyword evidence="2" id="KW-0547">Nucleotide-binding</keyword>
<keyword evidence="1" id="KW-0436">Ligase</keyword>
<name>A0A382Q668_9ZZZZ</name>
<accession>A0A382Q668</accession>
<dbReference type="GO" id="GO:0006424">
    <property type="term" value="P:glutamyl-tRNA aminoacylation"/>
    <property type="evidence" value="ECO:0007669"/>
    <property type="project" value="TreeGrafter"/>
</dbReference>
<dbReference type="InterPro" id="IPR020058">
    <property type="entry name" value="Glu/Gln-tRNA-synth_Ib_cat-dom"/>
</dbReference>
<protein>
    <recommendedName>
        <fullName evidence="5">Glutamyl/glutaminyl-tRNA synthetase class Ib catalytic domain-containing protein</fullName>
    </recommendedName>
</protein>
<dbReference type="PANTHER" id="PTHR43311:SF2">
    <property type="entry name" value="GLUTAMATE--TRNA LIGASE, MITOCHONDRIAL-RELATED"/>
    <property type="match status" value="1"/>
</dbReference>
<evidence type="ECO:0000256" key="4">
    <source>
        <dbReference type="ARBA" id="ARBA00023146"/>
    </source>
</evidence>
<dbReference type="GO" id="GO:0004818">
    <property type="term" value="F:glutamate-tRNA ligase activity"/>
    <property type="evidence" value="ECO:0007669"/>
    <property type="project" value="TreeGrafter"/>
</dbReference>
<dbReference type="Gene3D" id="3.40.50.620">
    <property type="entry name" value="HUPs"/>
    <property type="match status" value="1"/>
</dbReference>
<evidence type="ECO:0000259" key="5">
    <source>
        <dbReference type="Pfam" id="PF00749"/>
    </source>
</evidence>
<dbReference type="EMBL" id="UINC01112273">
    <property type="protein sequence ID" value="SVC81094.1"/>
    <property type="molecule type" value="Genomic_DNA"/>
</dbReference>
<dbReference type="SUPFAM" id="SSF52374">
    <property type="entry name" value="Nucleotidylyl transferase"/>
    <property type="match status" value="1"/>
</dbReference>
<feature type="domain" description="Glutamyl/glutaminyl-tRNA synthetase class Ib catalytic" evidence="5">
    <location>
        <begin position="1"/>
        <end position="36"/>
    </location>
</feature>
<reference evidence="6" key="1">
    <citation type="submission" date="2018-05" db="EMBL/GenBank/DDBJ databases">
        <authorList>
            <person name="Lanie J.A."/>
            <person name="Ng W.-L."/>
            <person name="Kazmierczak K.M."/>
            <person name="Andrzejewski T.M."/>
            <person name="Davidsen T.M."/>
            <person name="Wayne K.J."/>
            <person name="Tettelin H."/>
            <person name="Glass J.I."/>
            <person name="Rusch D."/>
            <person name="Podicherti R."/>
            <person name="Tsui H.-C.T."/>
            <person name="Winkler M.E."/>
        </authorList>
    </citation>
    <scope>NUCLEOTIDE SEQUENCE</scope>
</reference>
<dbReference type="InterPro" id="IPR049940">
    <property type="entry name" value="GluQ/Sye"/>
</dbReference>
<feature type="non-terminal residue" evidence="6">
    <location>
        <position position="44"/>
    </location>
</feature>
<dbReference type="Pfam" id="PF00749">
    <property type="entry name" value="tRNA-synt_1c"/>
    <property type="match status" value="1"/>
</dbReference>
<evidence type="ECO:0000313" key="6">
    <source>
        <dbReference type="EMBL" id="SVC81094.1"/>
    </source>
</evidence>
<evidence type="ECO:0000256" key="3">
    <source>
        <dbReference type="ARBA" id="ARBA00022840"/>
    </source>
</evidence>
<evidence type="ECO:0000256" key="1">
    <source>
        <dbReference type="ARBA" id="ARBA00022598"/>
    </source>
</evidence>
<keyword evidence="4" id="KW-0030">Aminoacyl-tRNA synthetase</keyword>